<dbReference type="Proteomes" id="UP001066276">
    <property type="component" value="Chromosome 6"/>
</dbReference>
<gene>
    <name evidence="2" type="ORF">NDU88_007464</name>
</gene>
<comment type="caution">
    <text evidence="2">The sequence shown here is derived from an EMBL/GenBank/DDBJ whole genome shotgun (WGS) entry which is preliminary data.</text>
</comment>
<accession>A0AAV7QN63</accession>
<name>A0AAV7QN63_PLEWA</name>
<protein>
    <submittedName>
        <fullName evidence="2">Uncharacterized protein</fullName>
    </submittedName>
</protein>
<proteinExistence type="predicted"/>
<dbReference type="EMBL" id="JANPWB010000010">
    <property type="protein sequence ID" value="KAJ1141129.1"/>
    <property type="molecule type" value="Genomic_DNA"/>
</dbReference>
<dbReference type="AlphaFoldDB" id="A0AAV7QN63"/>
<feature type="region of interest" description="Disordered" evidence="1">
    <location>
        <begin position="57"/>
        <end position="83"/>
    </location>
</feature>
<evidence type="ECO:0000313" key="3">
    <source>
        <dbReference type="Proteomes" id="UP001066276"/>
    </source>
</evidence>
<keyword evidence="3" id="KW-1185">Reference proteome</keyword>
<sequence length="83" mass="9474">MMRYGGCEQYRSRRRFEKRASLQPDPVTRSGMKEPRETPKRHLGPFFYQLCKSPVLAPAPRPGPRAMNGREVISPNPSCVRTG</sequence>
<evidence type="ECO:0000313" key="2">
    <source>
        <dbReference type="EMBL" id="KAJ1141129.1"/>
    </source>
</evidence>
<organism evidence="2 3">
    <name type="scientific">Pleurodeles waltl</name>
    <name type="common">Iberian ribbed newt</name>
    <dbReference type="NCBI Taxonomy" id="8319"/>
    <lineage>
        <taxon>Eukaryota</taxon>
        <taxon>Metazoa</taxon>
        <taxon>Chordata</taxon>
        <taxon>Craniata</taxon>
        <taxon>Vertebrata</taxon>
        <taxon>Euteleostomi</taxon>
        <taxon>Amphibia</taxon>
        <taxon>Batrachia</taxon>
        <taxon>Caudata</taxon>
        <taxon>Salamandroidea</taxon>
        <taxon>Salamandridae</taxon>
        <taxon>Pleurodelinae</taxon>
        <taxon>Pleurodeles</taxon>
    </lineage>
</organism>
<feature type="compositionally biased region" description="Basic and acidic residues" evidence="1">
    <location>
        <begin position="31"/>
        <end position="40"/>
    </location>
</feature>
<reference evidence="2" key="1">
    <citation type="journal article" date="2022" name="bioRxiv">
        <title>Sequencing and chromosome-scale assembly of the giantPleurodeles waltlgenome.</title>
        <authorList>
            <person name="Brown T."/>
            <person name="Elewa A."/>
            <person name="Iarovenko S."/>
            <person name="Subramanian E."/>
            <person name="Araus A.J."/>
            <person name="Petzold A."/>
            <person name="Susuki M."/>
            <person name="Suzuki K.-i.T."/>
            <person name="Hayashi T."/>
            <person name="Toyoda A."/>
            <person name="Oliveira C."/>
            <person name="Osipova E."/>
            <person name="Leigh N.D."/>
            <person name="Simon A."/>
            <person name="Yun M.H."/>
        </authorList>
    </citation>
    <scope>NUCLEOTIDE SEQUENCE</scope>
    <source>
        <strain evidence="2">20211129_DDA</strain>
        <tissue evidence="2">Liver</tissue>
    </source>
</reference>
<feature type="region of interest" description="Disordered" evidence="1">
    <location>
        <begin position="1"/>
        <end position="44"/>
    </location>
</feature>
<evidence type="ECO:0000256" key="1">
    <source>
        <dbReference type="SAM" id="MobiDB-lite"/>
    </source>
</evidence>